<dbReference type="EMBL" id="CAKOGP040000287">
    <property type="protein sequence ID" value="CAJ1933613.1"/>
    <property type="molecule type" value="Genomic_DNA"/>
</dbReference>
<accession>A0AAD2FEU3</accession>
<protein>
    <submittedName>
        <fullName evidence="2">Uncharacterized protein</fullName>
    </submittedName>
</protein>
<feature type="compositionally biased region" description="Polar residues" evidence="1">
    <location>
        <begin position="16"/>
        <end position="25"/>
    </location>
</feature>
<dbReference type="AlphaFoldDB" id="A0AAD2FEU3"/>
<organism evidence="2 3">
    <name type="scientific">Cylindrotheca closterium</name>
    <dbReference type="NCBI Taxonomy" id="2856"/>
    <lineage>
        <taxon>Eukaryota</taxon>
        <taxon>Sar</taxon>
        <taxon>Stramenopiles</taxon>
        <taxon>Ochrophyta</taxon>
        <taxon>Bacillariophyta</taxon>
        <taxon>Bacillariophyceae</taxon>
        <taxon>Bacillariophycidae</taxon>
        <taxon>Bacillariales</taxon>
        <taxon>Bacillariaceae</taxon>
        <taxon>Cylindrotheca</taxon>
    </lineage>
</organism>
<evidence type="ECO:0000313" key="2">
    <source>
        <dbReference type="EMBL" id="CAJ1933613.1"/>
    </source>
</evidence>
<proteinExistence type="predicted"/>
<evidence type="ECO:0000256" key="1">
    <source>
        <dbReference type="SAM" id="MobiDB-lite"/>
    </source>
</evidence>
<name>A0AAD2FEU3_9STRA</name>
<sequence length="300" mass="32181">MSTLSNGLCSPVDPSSGMSTLSNGLCSPADPSSKAQSKSKKRLASIPENPKGAKEHNLRPSPSVPMQFKLTPPKGRSNPYQCTAPLDATPPWKQVITSDAVHVITSTPTGTQEASVPADAVVASTLRGRTNEENGAEEHNSALTYRDTVASPPAPTVPLTTDVPSCCPLDCLSLSAHYIFNVSVVFDWQSIGLSNFNQVQTAYNTFHQFASSIWGKITSKVVLCFADRLWIVIHFPAIVCLQIQHQRSCSHLIAVAHKSCCKSGFKDIILELVLSCSIGASNSSIRFCLDCKILEPGNAI</sequence>
<evidence type="ECO:0000313" key="3">
    <source>
        <dbReference type="Proteomes" id="UP001295423"/>
    </source>
</evidence>
<feature type="region of interest" description="Disordered" evidence="1">
    <location>
        <begin position="1"/>
        <end position="78"/>
    </location>
</feature>
<dbReference type="Proteomes" id="UP001295423">
    <property type="component" value="Unassembled WGS sequence"/>
</dbReference>
<comment type="caution">
    <text evidence="2">The sequence shown here is derived from an EMBL/GenBank/DDBJ whole genome shotgun (WGS) entry which is preliminary data.</text>
</comment>
<gene>
    <name evidence="2" type="ORF">CYCCA115_LOCUS3383</name>
</gene>
<reference evidence="2" key="1">
    <citation type="submission" date="2023-08" db="EMBL/GenBank/DDBJ databases">
        <authorList>
            <person name="Audoor S."/>
            <person name="Bilcke G."/>
        </authorList>
    </citation>
    <scope>NUCLEOTIDE SEQUENCE</scope>
</reference>
<keyword evidence="3" id="KW-1185">Reference proteome</keyword>